<dbReference type="OrthoDB" id="5770596at2"/>
<keyword evidence="1" id="KW-0175">Coiled coil</keyword>
<dbReference type="EMBL" id="LYBM01000055">
    <property type="protein sequence ID" value="ODA30264.1"/>
    <property type="molecule type" value="Genomic_DNA"/>
</dbReference>
<dbReference type="RefSeq" id="WP_068905235.1">
    <property type="nucleotide sequence ID" value="NZ_JBHUIF010000015.1"/>
</dbReference>
<reference evidence="2 3" key="1">
    <citation type="submission" date="2016-05" db="EMBL/GenBank/DDBJ databases">
        <title>Genomic Taxonomy of the Vibrionaceae.</title>
        <authorList>
            <person name="Gomez-Gil B."/>
            <person name="Enciso-Ibarra J."/>
        </authorList>
    </citation>
    <scope>NUCLEOTIDE SEQUENCE [LARGE SCALE GENOMIC DNA]</scope>
    <source>
        <strain evidence="2 3">CAIM 1920</strain>
    </source>
</reference>
<name>A0A1C3EAP0_9GAMM</name>
<sequence length="84" mass="9526">MAITVRGLEAHQKMTKRLKYLTKKSTLSGALIEGGYAAIRYHDLYIEEQSRAESLETELKRLKGTVDTLISSLQILQEYNHGES</sequence>
<dbReference type="Proteomes" id="UP000094936">
    <property type="component" value="Unassembled WGS sequence"/>
</dbReference>
<accession>A0A1C3EAP0</accession>
<evidence type="ECO:0000313" key="3">
    <source>
        <dbReference type="Proteomes" id="UP000094936"/>
    </source>
</evidence>
<evidence type="ECO:0000313" key="2">
    <source>
        <dbReference type="EMBL" id="ODA30264.1"/>
    </source>
</evidence>
<feature type="coiled-coil region" evidence="1">
    <location>
        <begin position="45"/>
        <end position="72"/>
    </location>
</feature>
<comment type="caution">
    <text evidence="2">The sequence shown here is derived from an EMBL/GenBank/DDBJ whole genome shotgun (WGS) entry which is preliminary data.</text>
</comment>
<evidence type="ECO:0000256" key="1">
    <source>
        <dbReference type="SAM" id="Coils"/>
    </source>
</evidence>
<dbReference type="AlphaFoldDB" id="A0A1C3EAP0"/>
<organism evidence="2 3">
    <name type="scientific">Veronia pacifica</name>
    <dbReference type="NCBI Taxonomy" id="1080227"/>
    <lineage>
        <taxon>Bacteria</taxon>
        <taxon>Pseudomonadati</taxon>
        <taxon>Pseudomonadota</taxon>
        <taxon>Gammaproteobacteria</taxon>
        <taxon>Vibrionales</taxon>
        <taxon>Vibrionaceae</taxon>
        <taxon>Veronia</taxon>
    </lineage>
</organism>
<protein>
    <submittedName>
        <fullName evidence="2">Uncharacterized protein</fullName>
    </submittedName>
</protein>
<keyword evidence="3" id="KW-1185">Reference proteome</keyword>
<proteinExistence type="predicted"/>
<gene>
    <name evidence="2" type="ORF">A8L45_20550</name>
</gene>